<dbReference type="AlphaFoldDB" id="A0A9Q0EZD2"/>
<comment type="subcellular location">
    <subcellularLocation>
        <location evidence="1">Secreted</location>
        <location evidence="1">Cell wall</location>
    </subcellularLocation>
</comment>
<reference evidence="7" key="1">
    <citation type="submission" date="2022-02" db="EMBL/GenBank/DDBJ databases">
        <authorList>
            <person name="Henning P.M."/>
            <person name="McCubbin A.G."/>
            <person name="Shore J.S."/>
        </authorList>
    </citation>
    <scope>NUCLEOTIDE SEQUENCE</scope>
    <source>
        <strain evidence="7">F60SS</strain>
        <tissue evidence="7">Leaves</tissue>
    </source>
</reference>
<gene>
    <name evidence="7" type="ORF">Tsubulata_022726</name>
</gene>
<dbReference type="EMBL" id="JAKUCV010007742">
    <property type="protein sequence ID" value="KAJ4822188.1"/>
    <property type="molecule type" value="Genomic_DNA"/>
</dbReference>
<proteinExistence type="predicted"/>
<evidence type="ECO:0000256" key="3">
    <source>
        <dbReference type="ARBA" id="ARBA00022512"/>
    </source>
</evidence>
<evidence type="ECO:0000313" key="8">
    <source>
        <dbReference type="Proteomes" id="UP001141552"/>
    </source>
</evidence>
<keyword evidence="3" id="KW-0964">Secreted</keyword>
<evidence type="ECO:0000256" key="5">
    <source>
        <dbReference type="ARBA" id="ARBA00023085"/>
    </source>
</evidence>
<evidence type="ECO:0000259" key="6">
    <source>
        <dbReference type="Pfam" id="PF01095"/>
    </source>
</evidence>
<evidence type="ECO:0000256" key="1">
    <source>
        <dbReference type="ARBA" id="ARBA00004191"/>
    </source>
</evidence>
<feature type="non-terminal residue" evidence="7">
    <location>
        <position position="89"/>
    </location>
</feature>
<evidence type="ECO:0000313" key="7">
    <source>
        <dbReference type="EMBL" id="KAJ4822188.1"/>
    </source>
</evidence>
<dbReference type="GO" id="GO:0030599">
    <property type="term" value="F:pectinesterase activity"/>
    <property type="evidence" value="ECO:0007669"/>
    <property type="project" value="InterPro"/>
</dbReference>
<dbReference type="Gene3D" id="2.160.20.10">
    <property type="entry name" value="Single-stranded right-handed beta-helix, Pectin lyase-like"/>
    <property type="match status" value="1"/>
</dbReference>
<reference evidence="7" key="2">
    <citation type="journal article" date="2023" name="Plants (Basel)">
        <title>Annotation of the Turnera subulata (Passifloraceae) Draft Genome Reveals the S-Locus Evolved after the Divergence of Turneroideae from Passifloroideae in a Stepwise Manner.</title>
        <authorList>
            <person name="Henning P.M."/>
            <person name="Roalson E.H."/>
            <person name="Mir W."/>
            <person name="McCubbin A.G."/>
            <person name="Shore J.S."/>
        </authorList>
    </citation>
    <scope>NUCLEOTIDE SEQUENCE</scope>
    <source>
        <strain evidence="7">F60SS</strain>
    </source>
</reference>
<dbReference type="SUPFAM" id="SSF51126">
    <property type="entry name" value="Pectin lyase-like"/>
    <property type="match status" value="1"/>
</dbReference>
<keyword evidence="4" id="KW-0378">Hydrolase</keyword>
<keyword evidence="5" id="KW-0063">Aspartyl esterase</keyword>
<dbReference type="Proteomes" id="UP001141552">
    <property type="component" value="Unassembled WGS sequence"/>
</dbReference>
<feature type="domain" description="Pectinesterase catalytic" evidence="6">
    <location>
        <begin position="3"/>
        <end position="59"/>
    </location>
</feature>
<keyword evidence="8" id="KW-1185">Reference proteome</keyword>
<evidence type="ECO:0000256" key="4">
    <source>
        <dbReference type="ARBA" id="ARBA00022801"/>
    </source>
</evidence>
<dbReference type="InterPro" id="IPR000070">
    <property type="entry name" value="Pectinesterase_cat"/>
</dbReference>
<accession>A0A9Q0EZD2</accession>
<dbReference type="InterPro" id="IPR011050">
    <property type="entry name" value="Pectin_lyase_fold/virulence"/>
</dbReference>
<dbReference type="PANTHER" id="PTHR31707">
    <property type="entry name" value="PECTINESTERASE"/>
    <property type="match status" value="1"/>
</dbReference>
<dbReference type="GO" id="GO:0042545">
    <property type="term" value="P:cell wall modification"/>
    <property type="evidence" value="ECO:0007669"/>
    <property type="project" value="InterPro"/>
</dbReference>
<dbReference type="OrthoDB" id="2019149at2759"/>
<dbReference type="Pfam" id="PF01095">
    <property type="entry name" value="Pectinesterase"/>
    <property type="match status" value="1"/>
</dbReference>
<keyword evidence="3" id="KW-0134">Cell wall</keyword>
<name>A0A9Q0EZD2_9ROSI</name>
<protein>
    <recommendedName>
        <fullName evidence="6">Pectinesterase catalytic domain-containing protein</fullName>
    </recommendedName>
</protein>
<comment type="caution">
    <text evidence="7">The sequence shown here is derived from an EMBL/GenBank/DDBJ whole genome shotgun (WGS) entry which is preliminary data.</text>
</comment>
<organism evidence="7 8">
    <name type="scientific">Turnera subulata</name>
    <dbReference type="NCBI Taxonomy" id="218843"/>
    <lineage>
        <taxon>Eukaryota</taxon>
        <taxon>Viridiplantae</taxon>
        <taxon>Streptophyta</taxon>
        <taxon>Embryophyta</taxon>
        <taxon>Tracheophyta</taxon>
        <taxon>Spermatophyta</taxon>
        <taxon>Magnoliopsida</taxon>
        <taxon>eudicotyledons</taxon>
        <taxon>Gunneridae</taxon>
        <taxon>Pentapetalae</taxon>
        <taxon>rosids</taxon>
        <taxon>fabids</taxon>
        <taxon>Malpighiales</taxon>
        <taxon>Passifloraceae</taxon>
        <taxon>Turnera</taxon>
    </lineage>
</organism>
<comment type="pathway">
    <text evidence="2">Glycan metabolism; pectin degradation; 2-dehydro-3-deoxy-D-gluconate from pectin: step 1/5.</text>
</comment>
<sequence>MGSWLAFNGSSGLDTLYYREYKNTRPGPSTTGRVKWIGYHVITDPTEASHFMVAKFINGGEACLPNTSVPYSPGLQFCLVLTLVESCLF</sequence>
<evidence type="ECO:0000256" key="2">
    <source>
        <dbReference type="ARBA" id="ARBA00005184"/>
    </source>
</evidence>
<dbReference type="InterPro" id="IPR012334">
    <property type="entry name" value="Pectin_lyas_fold"/>
</dbReference>